<dbReference type="GO" id="GO:0022857">
    <property type="term" value="F:transmembrane transporter activity"/>
    <property type="evidence" value="ECO:0007669"/>
    <property type="project" value="InterPro"/>
</dbReference>
<feature type="transmembrane region" description="Helical" evidence="5">
    <location>
        <begin position="389"/>
        <end position="413"/>
    </location>
</feature>
<feature type="transmembrane region" description="Helical" evidence="5">
    <location>
        <begin position="166"/>
        <end position="183"/>
    </location>
</feature>
<feature type="transmembrane region" description="Helical" evidence="5">
    <location>
        <begin position="249"/>
        <end position="270"/>
    </location>
</feature>
<evidence type="ECO:0000256" key="1">
    <source>
        <dbReference type="ARBA" id="ARBA00004141"/>
    </source>
</evidence>
<dbReference type="PROSITE" id="PS00216">
    <property type="entry name" value="SUGAR_TRANSPORT_1"/>
    <property type="match status" value="1"/>
</dbReference>
<dbReference type="EMBL" id="CADEBD010000042">
    <property type="protein sequence ID" value="CAB3221119.1"/>
    <property type="molecule type" value="Genomic_DNA"/>
</dbReference>
<keyword evidence="4 5" id="KW-0472">Membrane</keyword>
<protein>
    <recommendedName>
        <fullName evidence="6">Major facilitator superfamily (MFS) profile domain-containing protein</fullName>
    </recommendedName>
</protein>
<name>A0A8S0YNI3_ARCPL</name>
<organism evidence="7 8">
    <name type="scientific">Arctia plantaginis</name>
    <name type="common">Wood tiger moth</name>
    <name type="synonym">Phalaena plantaginis</name>
    <dbReference type="NCBI Taxonomy" id="874455"/>
    <lineage>
        <taxon>Eukaryota</taxon>
        <taxon>Metazoa</taxon>
        <taxon>Ecdysozoa</taxon>
        <taxon>Arthropoda</taxon>
        <taxon>Hexapoda</taxon>
        <taxon>Insecta</taxon>
        <taxon>Pterygota</taxon>
        <taxon>Neoptera</taxon>
        <taxon>Endopterygota</taxon>
        <taxon>Lepidoptera</taxon>
        <taxon>Glossata</taxon>
        <taxon>Ditrysia</taxon>
        <taxon>Noctuoidea</taxon>
        <taxon>Erebidae</taxon>
        <taxon>Arctiinae</taxon>
        <taxon>Arctia</taxon>
    </lineage>
</organism>
<dbReference type="Pfam" id="PF00083">
    <property type="entry name" value="Sugar_tr"/>
    <property type="match status" value="1"/>
</dbReference>
<evidence type="ECO:0000256" key="5">
    <source>
        <dbReference type="SAM" id="Phobius"/>
    </source>
</evidence>
<feature type="transmembrane region" description="Helical" evidence="5">
    <location>
        <begin position="478"/>
        <end position="499"/>
    </location>
</feature>
<dbReference type="OrthoDB" id="2373987at2759"/>
<gene>
    <name evidence="7" type="ORF">APLA_LOCUS677</name>
</gene>
<dbReference type="SUPFAM" id="SSF103473">
    <property type="entry name" value="MFS general substrate transporter"/>
    <property type="match status" value="1"/>
</dbReference>
<sequence length="575" mass="64401">MGGEKINLDNGNDTTEKLNQAPEEDHIIIDKVLFHLGHMGLYQKLLFIGMFPFGCYMTFVYLVQIFITVTPNNHWCRIPELANLSMELRRNLSAPITASGDFDRCMTFDANWTQVLQTLQPPPPDSPLVPCRNGWEFELSDIPYHTVSTEREWVCDRASYVPLAQSLYFVGSVVGGLLFGWMADRFGRVPALVGSNLIGGIGGVATIFTTGLADFIFCRFLVGMAYDNCFMIMYILVLEYVDPEDRTMVASLSLALFYGTSVTLLPWIAYFIADWRILLWVTSLPLFLVLVAPWLIPESTRWLVSRGKVNDAIKVLRRFERVNNVKIPNELMAEFIITSNNKRLEERQSFLNVFKSGPLRLATVCLLVAYTGCNMVFDGLVRLSGSFGLDFFLTFSLNSGTEIPALILLVFILDRWGRRNLTCGSLMMSGLFLVIAMFVQKGIGQAALVIFSRFFINMAITTVTQWNTEIFPTPFRASGSAVLHLCAFFATMLTPFIVYSERVWGLLPLLIFAAIVVVTAGVSLSLPETKGLQLPQSVADGEKIIVEHSLCGKPEDGEEGPYQTDVTKRHLNDNV</sequence>
<feature type="transmembrane region" description="Helical" evidence="5">
    <location>
        <begin position="189"/>
        <end position="209"/>
    </location>
</feature>
<dbReference type="InterPro" id="IPR005828">
    <property type="entry name" value="MFS_sugar_transport-like"/>
</dbReference>
<dbReference type="AlphaFoldDB" id="A0A8S0YNI3"/>
<dbReference type="Proteomes" id="UP000494256">
    <property type="component" value="Unassembled WGS sequence"/>
</dbReference>
<feature type="transmembrane region" description="Helical" evidence="5">
    <location>
        <begin position="446"/>
        <end position="466"/>
    </location>
</feature>
<dbReference type="InterPro" id="IPR036259">
    <property type="entry name" value="MFS_trans_sf"/>
</dbReference>
<evidence type="ECO:0000256" key="3">
    <source>
        <dbReference type="ARBA" id="ARBA00022989"/>
    </source>
</evidence>
<accession>A0A8S0YNI3</accession>
<keyword evidence="3 5" id="KW-1133">Transmembrane helix</keyword>
<dbReference type="PROSITE" id="PS50850">
    <property type="entry name" value="MFS"/>
    <property type="match status" value="1"/>
</dbReference>
<dbReference type="GO" id="GO:0016020">
    <property type="term" value="C:membrane"/>
    <property type="evidence" value="ECO:0007669"/>
    <property type="project" value="UniProtKB-SubCell"/>
</dbReference>
<reference evidence="7 8" key="1">
    <citation type="submission" date="2020-04" db="EMBL/GenBank/DDBJ databases">
        <authorList>
            <person name="Wallbank WR R."/>
            <person name="Pardo Diaz C."/>
            <person name="Kozak K."/>
            <person name="Martin S."/>
            <person name="Jiggins C."/>
            <person name="Moest M."/>
            <person name="Warren A I."/>
            <person name="Byers J.R.P. K."/>
            <person name="Montejo-Kovacevich G."/>
            <person name="Yen C E."/>
        </authorList>
    </citation>
    <scope>NUCLEOTIDE SEQUENCE [LARGE SCALE GENOMIC DNA]</scope>
</reference>
<dbReference type="InterPro" id="IPR005829">
    <property type="entry name" value="Sugar_transporter_CS"/>
</dbReference>
<proteinExistence type="predicted"/>
<feature type="transmembrane region" description="Helical" evidence="5">
    <location>
        <begin position="506"/>
        <end position="526"/>
    </location>
</feature>
<dbReference type="PANTHER" id="PTHR24064">
    <property type="entry name" value="SOLUTE CARRIER FAMILY 22 MEMBER"/>
    <property type="match status" value="1"/>
</dbReference>
<keyword evidence="2 5" id="KW-0812">Transmembrane</keyword>
<feature type="transmembrane region" description="Helical" evidence="5">
    <location>
        <begin position="45"/>
        <end position="67"/>
    </location>
</feature>
<comment type="caution">
    <text evidence="7">The sequence shown here is derived from an EMBL/GenBank/DDBJ whole genome shotgun (WGS) entry which is preliminary data.</text>
</comment>
<evidence type="ECO:0000256" key="2">
    <source>
        <dbReference type="ARBA" id="ARBA00022692"/>
    </source>
</evidence>
<evidence type="ECO:0000259" key="6">
    <source>
        <dbReference type="PROSITE" id="PS50850"/>
    </source>
</evidence>
<feature type="transmembrane region" description="Helical" evidence="5">
    <location>
        <begin position="216"/>
        <end position="237"/>
    </location>
</feature>
<comment type="subcellular location">
    <subcellularLocation>
        <location evidence="1">Membrane</location>
        <topology evidence="1">Multi-pass membrane protein</topology>
    </subcellularLocation>
</comment>
<feature type="domain" description="Major facilitator superfamily (MFS) profile" evidence="6">
    <location>
        <begin position="93"/>
        <end position="531"/>
    </location>
</feature>
<dbReference type="Gene3D" id="1.20.1250.20">
    <property type="entry name" value="MFS general substrate transporter like domains"/>
    <property type="match status" value="1"/>
</dbReference>
<evidence type="ECO:0000313" key="7">
    <source>
        <dbReference type="EMBL" id="CAB3221119.1"/>
    </source>
</evidence>
<feature type="transmembrane region" description="Helical" evidence="5">
    <location>
        <begin position="359"/>
        <end position="377"/>
    </location>
</feature>
<dbReference type="InterPro" id="IPR020846">
    <property type="entry name" value="MFS_dom"/>
</dbReference>
<evidence type="ECO:0000256" key="4">
    <source>
        <dbReference type="ARBA" id="ARBA00023136"/>
    </source>
</evidence>
<feature type="transmembrane region" description="Helical" evidence="5">
    <location>
        <begin position="419"/>
        <end position="439"/>
    </location>
</feature>
<evidence type="ECO:0000313" key="8">
    <source>
        <dbReference type="Proteomes" id="UP000494256"/>
    </source>
</evidence>
<feature type="transmembrane region" description="Helical" evidence="5">
    <location>
        <begin position="277"/>
        <end position="296"/>
    </location>
</feature>